<evidence type="ECO:0000256" key="1">
    <source>
        <dbReference type="SAM" id="Phobius"/>
    </source>
</evidence>
<keyword evidence="3" id="KW-1185">Reference proteome</keyword>
<protein>
    <submittedName>
        <fullName evidence="2">Uncharacterized protein</fullName>
    </submittedName>
</protein>
<feature type="transmembrane region" description="Helical" evidence="1">
    <location>
        <begin position="52"/>
        <end position="74"/>
    </location>
</feature>
<dbReference type="AlphaFoldDB" id="A0A448P1N9"/>
<organism evidence="2 3">
    <name type="scientific">Acidipropionibacterium jensenii</name>
    <dbReference type="NCBI Taxonomy" id="1749"/>
    <lineage>
        <taxon>Bacteria</taxon>
        <taxon>Bacillati</taxon>
        <taxon>Actinomycetota</taxon>
        <taxon>Actinomycetes</taxon>
        <taxon>Propionibacteriales</taxon>
        <taxon>Propionibacteriaceae</taxon>
        <taxon>Acidipropionibacterium</taxon>
    </lineage>
</organism>
<dbReference type="Proteomes" id="UP000277858">
    <property type="component" value="Chromosome"/>
</dbReference>
<keyword evidence="1" id="KW-1133">Transmembrane helix</keyword>
<evidence type="ECO:0000313" key="2">
    <source>
        <dbReference type="EMBL" id="VEI04122.1"/>
    </source>
</evidence>
<evidence type="ECO:0000313" key="3">
    <source>
        <dbReference type="Proteomes" id="UP000277858"/>
    </source>
</evidence>
<dbReference type="STRING" id="1122997.GCA_000425285_01155"/>
<feature type="transmembrane region" description="Helical" evidence="1">
    <location>
        <begin position="80"/>
        <end position="99"/>
    </location>
</feature>
<keyword evidence="1" id="KW-0812">Transmembrane</keyword>
<gene>
    <name evidence="2" type="ORF">NCTC13652_02346</name>
</gene>
<sequence length="151" mass="17031">MTSDREDRIRRAASTDPEVQAAYYREAMADAHRVVAASQPHRKDRPMPFTNWRTVVAVINAVCIALYIALIWQIAHNTPAILLAIALYLIAMPIAQWAVRRECETAELERLAILRKSKGDSADWKKLAAQCEQQIKTTNPPAAPEIPEEQK</sequence>
<accession>A0A448P1N9</accession>
<proteinExistence type="predicted"/>
<dbReference type="EMBL" id="LR134473">
    <property type="protein sequence ID" value="VEI04122.1"/>
    <property type="molecule type" value="Genomic_DNA"/>
</dbReference>
<name>A0A448P1N9_9ACTN</name>
<keyword evidence="1" id="KW-0472">Membrane</keyword>
<reference evidence="2 3" key="1">
    <citation type="submission" date="2018-12" db="EMBL/GenBank/DDBJ databases">
        <authorList>
            <consortium name="Pathogen Informatics"/>
        </authorList>
    </citation>
    <scope>NUCLEOTIDE SEQUENCE [LARGE SCALE GENOMIC DNA]</scope>
    <source>
        <strain evidence="2 3">NCTC13652</strain>
    </source>
</reference>